<dbReference type="InterPro" id="IPR051677">
    <property type="entry name" value="AfsR-DnrI-RedD_regulator"/>
</dbReference>
<dbReference type="PANTHER" id="PTHR35807">
    <property type="entry name" value="TRANSCRIPTIONAL REGULATOR REDD-RELATED"/>
    <property type="match status" value="1"/>
</dbReference>
<feature type="DNA-binding region" description="OmpR/PhoB-type" evidence="5">
    <location>
        <begin position="1"/>
        <end position="92"/>
    </location>
</feature>
<protein>
    <submittedName>
        <fullName evidence="7">AfsR/SARP family transcriptional regulator</fullName>
    </submittedName>
</protein>
<dbReference type="Proteomes" id="UP000325787">
    <property type="component" value="Chromosome"/>
</dbReference>
<dbReference type="GO" id="GO:0003677">
    <property type="term" value="F:DNA binding"/>
    <property type="evidence" value="ECO:0007669"/>
    <property type="project" value="UniProtKB-UniRule"/>
</dbReference>
<keyword evidence="2" id="KW-0805">Transcription regulation</keyword>
<evidence type="ECO:0000313" key="8">
    <source>
        <dbReference type="Proteomes" id="UP000325787"/>
    </source>
</evidence>
<dbReference type="OrthoDB" id="4336084at2"/>
<comment type="similarity">
    <text evidence="1">Belongs to the AfsR/DnrI/RedD regulatory family.</text>
</comment>
<evidence type="ECO:0000256" key="1">
    <source>
        <dbReference type="ARBA" id="ARBA00005820"/>
    </source>
</evidence>
<dbReference type="SMART" id="SM00862">
    <property type="entry name" value="Trans_reg_C"/>
    <property type="match status" value="1"/>
</dbReference>
<evidence type="ECO:0000256" key="5">
    <source>
        <dbReference type="PROSITE-ProRule" id="PRU01091"/>
    </source>
</evidence>
<dbReference type="SMART" id="SM01043">
    <property type="entry name" value="BTAD"/>
    <property type="match status" value="1"/>
</dbReference>
<name>A0A5Q0GXY4_SACSY</name>
<dbReference type="RefSeq" id="WP_084716927.1">
    <property type="nucleotide sequence ID" value="NZ_CP034550.1"/>
</dbReference>
<dbReference type="InterPro" id="IPR001867">
    <property type="entry name" value="OmpR/PhoB-type_DNA-bd"/>
</dbReference>
<dbReference type="CDD" id="cd15831">
    <property type="entry name" value="BTAD"/>
    <property type="match status" value="1"/>
</dbReference>
<dbReference type="SUPFAM" id="SSF46894">
    <property type="entry name" value="C-terminal effector domain of the bipartite response regulators"/>
    <property type="match status" value="1"/>
</dbReference>
<dbReference type="KEGG" id="ssyi:EKG83_17165"/>
<keyword evidence="8" id="KW-1185">Reference proteome</keyword>
<dbReference type="InterPro" id="IPR016032">
    <property type="entry name" value="Sig_transdc_resp-reg_C-effctor"/>
</dbReference>
<dbReference type="Gene3D" id="1.10.10.10">
    <property type="entry name" value="Winged helix-like DNA-binding domain superfamily/Winged helix DNA-binding domain"/>
    <property type="match status" value="1"/>
</dbReference>
<reference evidence="8" key="1">
    <citation type="journal article" date="2021" name="Curr. Microbiol.">
        <title>Complete genome of nocamycin-producing strain Saccharothrix syringae NRRL B-16468 reveals the biosynthetic potential for secondary metabolites.</title>
        <authorList>
            <person name="Mo X."/>
            <person name="Yang S."/>
        </authorList>
    </citation>
    <scope>NUCLEOTIDE SEQUENCE [LARGE SCALE GENOMIC DNA]</scope>
    <source>
        <strain evidence="8">ATCC 51364 / DSM 43886 / JCM 6844 / KCTC 9398 / NBRC 14523 / NRRL B-16468 / INA 2240</strain>
    </source>
</reference>
<evidence type="ECO:0000313" key="7">
    <source>
        <dbReference type="EMBL" id="QFZ18947.1"/>
    </source>
</evidence>
<dbReference type="GO" id="GO:0006355">
    <property type="term" value="P:regulation of DNA-templated transcription"/>
    <property type="evidence" value="ECO:0007669"/>
    <property type="project" value="InterPro"/>
</dbReference>
<keyword evidence="4" id="KW-0804">Transcription</keyword>
<evidence type="ECO:0000256" key="2">
    <source>
        <dbReference type="ARBA" id="ARBA00023015"/>
    </source>
</evidence>
<proteinExistence type="inferred from homology"/>
<gene>
    <name evidence="7" type="ORF">EKG83_17165</name>
</gene>
<dbReference type="InterPro" id="IPR036388">
    <property type="entry name" value="WH-like_DNA-bd_sf"/>
</dbReference>
<dbReference type="Gene3D" id="1.25.40.10">
    <property type="entry name" value="Tetratricopeptide repeat domain"/>
    <property type="match status" value="1"/>
</dbReference>
<sequence>MELGVLGGVQVRSAAGSVDLGHARRRTVLAVLLVEPNEPQPVDRLVERVWGDRAPHRAHTALYGYVHRLRRALAGGGGTRIVRAGGGYQLDVDEAAVDLHRFRDLVRRARAADDERAFALLDEALGLWRGEALSGVDSPWLDRVRRTLHLERAEAELHRNDVGLRSGRHHALLAPIWAQAEARPLDERLAGQLMLVLYHCGRQADALEHYRRVCRALADELGVVPGPQLREVHHRILTGAPPRAAEARR</sequence>
<dbReference type="SUPFAM" id="SSF48452">
    <property type="entry name" value="TPR-like"/>
    <property type="match status" value="1"/>
</dbReference>
<accession>A0A5Q0GXY4</accession>
<dbReference type="Pfam" id="PF03704">
    <property type="entry name" value="BTAD"/>
    <property type="match status" value="1"/>
</dbReference>
<dbReference type="InterPro" id="IPR011990">
    <property type="entry name" value="TPR-like_helical_dom_sf"/>
</dbReference>
<dbReference type="InterPro" id="IPR005158">
    <property type="entry name" value="BTAD"/>
</dbReference>
<evidence type="ECO:0000256" key="3">
    <source>
        <dbReference type="ARBA" id="ARBA00023125"/>
    </source>
</evidence>
<dbReference type="PROSITE" id="PS51755">
    <property type="entry name" value="OMPR_PHOB"/>
    <property type="match status" value="1"/>
</dbReference>
<dbReference type="EMBL" id="CP034550">
    <property type="protein sequence ID" value="QFZ18947.1"/>
    <property type="molecule type" value="Genomic_DNA"/>
</dbReference>
<feature type="domain" description="OmpR/PhoB-type" evidence="6">
    <location>
        <begin position="1"/>
        <end position="92"/>
    </location>
</feature>
<evidence type="ECO:0000259" key="6">
    <source>
        <dbReference type="PROSITE" id="PS51755"/>
    </source>
</evidence>
<dbReference type="GO" id="GO:0000160">
    <property type="term" value="P:phosphorelay signal transduction system"/>
    <property type="evidence" value="ECO:0007669"/>
    <property type="project" value="InterPro"/>
</dbReference>
<dbReference type="AlphaFoldDB" id="A0A5Q0GXY4"/>
<organism evidence="7 8">
    <name type="scientific">Saccharothrix syringae</name>
    <name type="common">Nocardiopsis syringae</name>
    <dbReference type="NCBI Taxonomy" id="103733"/>
    <lineage>
        <taxon>Bacteria</taxon>
        <taxon>Bacillati</taxon>
        <taxon>Actinomycetota</taxon>
        <taxon>Actinomycetes</taxon>
        <taxon>Pseudonocardiales</taxon>
        <taxon>Pseudonocardiaceae</taxon>
        <taxon>Saccharothrix</taxon>
    </lineage>
</organism>
<evidence type="ECO:0000256" key="4">
    <source>
        <dbReference type="ARBA" id="ARBA00023163"/>
    </source>
</evidence>
<dbReference type="PANTHER" id="PTHR35807:SF1">
    <property type="entry name" value="TRANSCRIPTIONAL REGULATOR REDD"/>
    <property type="match status" value="1"/>
</dbReference>
<keyword evidence="3 5" id="KW-0238">DNA-binding</keyword>